<dbReference type="Proteomes" id="UP000218689">
    <property type="component" value="Unassembled WGS sequence"/>
</dbReference>
<dbReference type="AlphaFoldDB" id="A0A224WXX3"/>
<reference evidence="2" key="1">
    <citation type="submission" date="2017-08" db="EMBL/GenBank/DDBJ databases">
        <title>Draft genome sequence of Lactococcus sp. strain Rs-Y01, isolated from the gut of the lower termite Reticulitermes speratus.</title>
        <authorList>
            <person name="Ohkuma M."/>
            <person name="Yuki M."/>
        </authorList>
    </citation>
    <scope>NUCLEOTIDE SEQUENCE [LARGE SCALE GENOMIC DNA]</scope>
    <source>
        <strain evidence="2">Rs-Y01</strain>
    </source>
</reference>
<evidence type="ECO:0008006" key="3">
    <source>
        <dbReference type="Google" id="ProtNLM"/>
    </source>
</evidence>
<organism evidence="1 2">
    <name type="scientific">Pseudolactococcus reticulitermitis</name>
    <dbReference type="NCBI Taxonomy" id="2025039"/>
    <lineage>
        <taxon>Bacteria</taxon>
        <taxon>Bacillati</taxon>
        <taxon>Bacillota</taxon>
        <taxon>Bacilli</taxon>
        <taxon>Lactobacillales</taxon>
        <taxon>Streptococcaceae</taxon>
        <taxon>Pseudolactococcus</taxon>
    </lineage>
</organism>
<dbReference type="Pfam" id="PF05991">
    <property type="entry name" value="NYN_YacP"/>
    <property type="match status" value="1"/>
</dbReference>
<dbReference type="OrthoDB" id="9792160at2"/>
<keyword evidence="2" id="KW-1185">Reference proteome</keyword>
<dbReference type="EMBL" id="BEDT01000001">
    <property type="protein sequence ID" value="GAX47029.1"/>
    <property type="molecule type" value="Genomic_DNA"/>
</dbReference>
<evidence type="ECO:0000313" key="2">
    <source>
        <dbReference type="Proteomes" id="UP000218689"/>
    </source>
</evidence>
<name>A0A224WXX3_9LACT</name>
<dbReference type="CDD" id="cd10912">
    <property type="entry name" value="PIN_YacP-like"/>
    <property type="match status" value="1"/>
</dbReference>
<dbReference type="PANTHER" id="PTHR34547:SF1">
    <property type="entry name" value="YACP-LIKE NYN DOMAIN PROTEIN"/>
    <property type="match status" value="1"/>
</dbReference>
<evidence type="ECO:0000313" key="1">
    <source>
        <dbReference type="EMBL" id="GAX47029.1"/>
    </source>
</evidence>
<protein>
    <recommendedName>
        <fullName evidence="3">NYN domain-containing protein</fullName>
    </recommendedName>
</protein>
<dbReference type="PANTHER" id="PTHR34547">
    <property type="entry name" value="YACP-LIKE NYN DOMAIN PROTEIN"/>
    <property type="match status" value="1"/>
</dbReference>
<sequence>MKKQLLIVDGYNMIGAWQETHQLFQNNDLEQARDLLLKKLSDYAGFEGLEIICVFDAQFVPGVTSKFQVHNVLVIFTKEDETADSYIEKLAGKCTNALTTVYVATSDLAEQWVIFSQGAMRIPARELEERVNLRKQDLTRHTTTMTTQKPRTSWADAQLDELKKLMFEIE</sequence>
<proteinExistence type="predicted"/>
<comment type="caution">
    <text evidence="1">The sequence shown here is derived from an EMBL/GenBank/DDBJ whole genome shotgun (WGS) entry which is preliminary data.</text>
</comment>
<dbReference type="RefSeq" id="WP_094784081.1">
    <property type="nucleotide sequence ID" value="NZ_BEDT01000001.1"/>
</dbReference>
<gene>
    <name evidence="1" type="ORF">RsY01_610</name>
</gene>
<dbReference type="InterPro" id="IPR010298">
    <property type="entry name" value="YacP-like"/>
</dbReference>
<accession>A0A224WXX3</accession>